<feature type="compositionally biased region" description="Polar residues" evidence="1">
    <location>
        <begin position="26"/>
        <end position="35"/>
    </location>
</feature>
<feature type="region of interest" description="Disordered" evidence="1">
    <location>
        <begin position="26"/>
        <end position="122"/>
    </location>
</feature>
<keyword evidence="2" id="KW-1185">Reference proteome</keyword>
<evidence type="ECO:0000313" key="2">
    <source>
        <dbReference type="Proteomes" id="UP000515124"/>
    </source>
</evidence>
<reference evidence="3" key="1">
    <citation type="submission" date="2025-08" db="UniProtKB">
        <authorList>
            <consortium name="RefSeq"/>
        </authorList>
    </citation>
    <scope>IDENTIFICATION</scope>
</reference>
<dbReference type="KEGG" id="pavi:110760739"/>
<dbReference type="Proteomes" id="UP000515124">
    <property type="component" value="Unplaced"/>
</dbReference>
<proteinExistence type="predicted"/>
<organism evidence="2 3">
    <name type="scientific">Prunus avium</name>
    <name type="common">Cherry</name>
    <name type="synonym">Cerasus avium</name>
    <dbReference type="NCBI Taxonomy" id="42229"/>
    <lineage>
        <taxon>Eukaryota</taxon>
        <taxon>Viridiplantae</taxon>
        <taxon>Streptophyta</taxon>
        <taxon>Embryophyta</taxon>
        <taxon>Tracheophyta</taxon>
        <taxon>Spermatophyta</taxon>
        <taxon>Magnoliopsida</taxon>
        <taxon>eudicotyledons</taxon>
        <taxon>Gunneridae</taxon>
        <taxon>Pentapetalae</taxon>
        <taxon>rosids</taxon>
        <taxon>fabids</taxon>
        <taxon>Rosales</taxon>
        <taxon>Rosaceae</taxon>
        <taxon>Amygdaloideae</taxon>
        <taxon>Amygdaleae</taxon>
        <taxon>Prunus</taxon>
    </lineage>
</organism>
<dbReference type="GeneID" id="110760739"/>
<accession>A0A6P5SYN8</accession>
<evidence type="ECO:0000313" key="3">
    <source>
        <dbReference type="RefSeq" id="XP_021818748.1"/>
    </source>
</evidence>
<protein>
    <submittedName>
        <fullName evidence="3">Uncharacterized protein LOC110760739</fullName>
    </submittedName>
</protein>
<sequence>MKRMVRILSECSLLNYADFVILSADQETSPTSYGDSSDEEEEAGRGTIAAPSSSQPFQRKHEARAAPASGIEPKSALVEVSKRHEKRTRVDSPSGEEREPETPDIPVAHARESDGSIAFHQW</sequence>
<evidence type="ECO:0000256" key="1">
    <source>
        <dbReference type="SAM" id="MobiDB-lite"/>
    </source>
</evidence>
<dbReference type="RefSeq" id="XP_021818748.1">
    <property type="nucleotide sequence ID" value="XM_021963056.1"/>
</dbReference>
<dbReference type="AlphaFoldDB" id="A0A6P5SYN8"/>
<gene>
    <name evidence="3" type="primary">LOC110760739</name>
</gene>
<name>A0A6P5SYN8_PRUAV</name>